<dbReference type="PANTHER" id="PTHR13847">
    <property type="entry name" value="SARCOSINE DEHYDROGENASE-RELATED"/>
    <property type="match status" value="1"/>
</dbReference>
<sequence>MMLRVFIQTYQKNTASLSSSIRYVSTGIRNSSNQDVSEPKDVVYPDVRLPPRVLQLGVPDESPFVRVKKVMKLDYDRFCANLQGKPPPRFPAQSDILVIGGGIVGSSIAYHLSDKTGPGLNVTVIERNLPKKKSVGGIVDLYQQVLSQPNFEMTQYAAEFYRSLGLPQDDPDLPSLPDINFNVNSSLLISSNNDAGAIQDLSDMYRNLKWNHQISTPAILQQRFPWLNCDGINVGCLGLHKEGFFDEVSALSTIRAKAEKNGTTFLQGNVIGFDFVDISCFATNSMIRTLTPRKAVVQTPNEDVLRCTFGYIIIAAGVKINEVVNLLNIDEHIEELPILPQKLTSFEVECTSGPGLEMPLIMDSSGLRVRRNGLLGTYTVWNEKDLIDYESYEEPKVDDNYFTEKLYPQLIHRIPSFKDCKVLSSKARIVDTNLWDNHLLVGPTPRYNNVLIAGGFCNNDYLFAPAVGRGIAELCLENGFDEIDLSCFRLERI</sequence>
<dbReference type="GO" id="GO:0032981">
    <property type="term" value="P:mitochondrial respiratory chain complex I assembly"/>
    <property type="evidence" value="ECO:0007669"/>
    <property type="project" value="TreeGrafter"/>
</dbReference>
<organism evidence="5 6">
    <name type="scientific">Frankliniella fusca</name>
    <dbReference type="NCBI Taxonomy" id="407009"/>
    <lineage>
        <taxon>Eukaryota</taxon>
        <taxon>Metazoa</taxon>
        <taxon>Ecdysozoa</taxon>
        <taxon>Arthropoda</taxon>
        <taxon>Hexapoda</taxon>
        <taxon>Insecta</taxon>
        <taxon>Pterygota</taxon>
        <taxon>Neoptera</taxon>
        <taxon>Paraneoptera</taxon>
        <taxon>Thysanoptera</taxon>
        <taxon>Terebrantia</taxon>
        <taxon>Thripoidea</taxon>
        <taxon>Thripidae</taxon>
        <taxon>Frankliniella</taxon>
    </lineage>
</organism>
<proteinExistence type="predicted"/>
<keyword evidence="1" id="KW-0560">Oxidoreductase</keyword>
<gene>
    <name evidence="5" type="ORF">KUF71_019255</name>
</gene>
<dbReference type="GO" id="GO:0005739">
    <property type="term" value="C:mitochondrion"/>
    <property type="evidence" value="ECO:0007669"/>
    <property type="project" value="GOC"/>
</dbReference>
<dbReference type="Gene3D" id="3.50.50.60">
    <property type="entry name" value="FAD/NAD(P)-binding domain"/>
    <property type="match status" value="1"/>
</dbReference>
<evidence type="ECO:0000313" key="5">
    <source>
        <dbReference type="EMBL" id="KAK3908999.1"/>
    </source>
</evidence>
<dbReference type="Proteomes" id="UP001219518">
    <property type="component" value="Unassembled WGS sequence"/>
</dbReference>
<protein>
    <recommendedName>
        <fullName evidence="2">FAD-dependent oxidoreductase domain-containing protein 1</fullName>
    </recommendedName>
</protein>
<keyword evidence="6" id="KW-1185">Reference proteome</keyword>
<dbReference type="InterPro" id="IPR006076">
    <property type="entry name" value="FAD-dep_OxRdtase"/>
</dbReference>
<comment type="caution">
    <text evidence="5">The sequence shown here is derived from an EMBL/GenBank/DDBJ whole genome shotgun (WGS) entry which is preliminary data.</text>
</comment>
<dbReference type="AlphaFoldDB" id="A0AAE1GU47"/>
<accession>A0AAE1GU47</accession>
<dbReference type="GO" id="GO:0016491">
    <property type="term" value="F:oxidoreductase activity"/>
    <property type="evidence" value="ECO:0007669"/>
    <property type="project" value="UniProtKB-KW"/>
</dbReference>
<feature type="non-terminal residue" evidence="5">
    <location>
        <position position="1"/>
    </location>
</feature>
<dbReference type="EMBL" id="JAHWGI010000083">
    <property type="protein sequence ID" value="KAK3908999.1"/>
    <property type="molecule type" value="Genomic_DNA"/>
</dbReference>
<reference evidence="5" key="2">
    <citation type="journal article" date="2023" name="BMC Genomics">
        <title>Pest status, molecular evolution, and epigenetic factors derived from the genome assembly of Frankliniella fusca, a thysanopteran phytovirus vector.</title>
        <authorList>
            <person name="Catto M.A."/>
            <person name="Labadie P.E."/>
            <person name="Jacobson A.L."/>
            <person name="Kennedy G.G."/>
            <person name="Srinivasan R."/>
            <person name="Hunt B.G."/>
        </authorList>
    </citation>
    <scope>NUCLEOTIDE SEQUENCE</scope>
    <source>
        <strain evidence="5">PL_HMW_Pooled</strain>
    </source>
</reference>
<dbReference type="Pfam" id="PF01266">
    <property type="entry name" value="DAO"/>
    <property type="match status" value="1"/>
</dbReference>
<evidence type="ECO:0000256" key="1">
    <source>
        <dbReference type="ARBA" id="ARBA00023002"/>
    </source>
</evidence>
<evidence type="ECO:0000256" key="2">
    <source>
        <dbReference type="ARBA" id="ARBA00039785"/>
    </source>
</evidence>
<dbReference type="InterPro" id="IPR036188">
    <property type="entry name" value="FAD/NAD-bd_sf"/>
</dbReference>
<evidence type="ECO:0000259" key="4">
    <source>
        <dbReference type="Pfam" id="PF01266"/>
    </source>
</evidence>
<reference evidence="5" key="1">
    <citation type="submission" date="2021-07" db="EMBL/GenBank/DDBJ databases">
        <authorList>
            <person name="Catto M.A."/>
            <person name="Jacobson A."/>
            <person name="Kennedy G."/>
            <person name="Labadie P."/>
            <person name="Hunt B.G."/>
            <person name="Srinivasan R."/>
        </authorList>
    </citation>
    <scope>NUCLEOTIDE SEQUENCE</scope>
    <source>
        <strain evidence="5">PL_HMW_Pooled</strain>
        <tissue evidence="5">Head</tissue>
    </source>
</reference>
<feature type="domain" description="FAD dependent oxidoreductase" evidence="4">
    <location>
        <begin position="95"/>
        <end position="474"/>
    </location>
</feature>
<dbReference type="PANTHER" id="PTHR13847:SF287">
    <property type="entry name" value="FAD-DEPENDENT OXIDOREDUCTASE DOMAIN-CONTAINING PROTEIN 1"/>
    <property type="match status" value="1"/>
</dbReference>
<evidence type="ECO:0000256" key="3">
    <source>
        <dbReference type="ARBA" id="ARBA00046185"/>
    </source>
</evidence>
<dbReference type="Gene3D" id="3.30.9.10">
    <property type="entry name" value="D-Amino Acid Oxidase, subunit A, domain 2"/>
    <property type="match status" value="1"/>
</dbReference>
<evidence type="ECO:0000313" key="6">
    <source>
        <dbReference type="Proteomes" id="UP001219518"/>
    </source>
</evidence>
<name>A0AAE1GU47_9NEOP</name>
<dbReference type="SUPFAM" id="SSF51905">
    <property type="entry name" value="FAD/NAD(P)-binding domain"/>
    <property type="match status" value="1"/>
</dbReference>
<comment type="function">
    <text evidence="3">Required for the assembly of the mitochondrial membrane respiratory chain NADH dehydrogenase (Complex I). Involved in mid-late stages of complex I assembly.</text>
</comment>